<keyword evidence="1" id="KW-0238">DNA-binding</keyword>
<feature type="domain" description="HMG box" evidence="4">
    <location>
        <begin position="411"/>
        <end position="479"/>
    </location>
</feature>
<dbReference type="SMART" id="SM00398">
    <property type="entry name" value="HMG"/>
    <property type="match status" value="3"/>
</dbReference>
<reference evidence="5 6" key="1">
    <citation type="journal article" date="2015" name="Proc. Natl. Acad. Sci. U.S.A.">
        <title>The resurrection genome of Boea hygrometrica: A blueprint for survival of dehydration.</title>
        <authorList>
            <person name="Xiao L."/>
            <person name="Yang G."/>
            <person name="Zhang L."/>
            <person name="Yang X."/>
            <person name="Zhao S."/>
            <person name="Ji Z."/>
            <person name="Zhou Q."/>
            <person name="Hu M."/>
            <person name="Wang Y."/>
            <person name="Chen M."/>
            <person name="Xu Y."/>
            <person name="Jin H."/>
            <person name="Xiao X."/>
            <person name="Hu G."/>
            <person name="Bao F."/>
            <person name="Hu Y."/>
            <person name="Wan P."/>
            <person name="Li L."/>
            <person name="Deng X."/>
            <person name="Kuang T."/>
            <person name="Xiang C."/>
            <person name="Zhu J.K."/>
            <person name="Oliver M.J."/>
            <person name="He Y."/>
        </authorList>
    </citation>
    <scope>NUCLEOTIDE SEQUENCE [LARGE SCALE GENOMIC DNA]</scope>
    <source>
        <strain evidence="6">cv. XS01</strain>
    </source>
</reference>
<gene>
    <name evidence="5" type="ORF">F511_27555</name>
</gene>
<feature type="domain" description="HMG box" evidence="4">
    <location>
        <begin position="168"/>
        <end position="236"/>
    </location>
</feature>
<feature type="region of interest" description="Disordered" evidence="3">
    <location>
        <begin position="390"/>
        <end position="416"/>
    </location>
</feature>
<evidence type="ECO:0000256" key="1">
    <source>
        <dbReference type="PROSITE-ProRule" id="PRU00267"/>
    </source>
</evidence>
<dbReference type="Proteomes" id="UP000250235">
    <property type="component" value="Unassembled WGS sequence"/>
</dbReference>
<evidence type="ECO:0000313" key="5">
    <source>
        <dbReference type="EMBL" id="KZV53189.1"/>
    </source>
</evidence>
<dbReference type="PROSITE" id="PS50118">
    <property type="entry name" value="HMG_BOX_2"/>
    <property type="match status" value="3"/>
</dbReference>
<evidence type="ECO:0000259" key="4">
    <source>
        <dbReference type="PROSITE" id="PS50118"/>
    </source>
</evidence>
<feature type="compositionally biased region" description="Polar residues" evidence="3">
    <location>
        <begin position="28"/>
        <end position="38"/>
    </location>
</feature>
<dbReference type="OrthoDB" id="1919336at2759"/>
<feature type="compositionally biased region" description="Basic and acidic residues" evidence="3">
    <location>
        <begin position="68"/>
        <end position="90"/>
    </location>
</feature>
<name>A0A2Z7D4B9_9LAMI</name>
<organism evidence="5 6">
    <name type="scientific">Dorcoceras hygrometricum</name>
    <dbReference type="NCBI Taxonomy" id="472368"/>
    <lineage>
        <taxon>Eukaryota</taxon>
        <taxon>Viridiplantae</taxon>
        <taxon>Streptophyta</taxon>
        <taxon>Embryophyta</taxon>
        <taxon>Tracheophyta</taxon>
        <taxon>Spermatophyta</taxon>
        <taxon>Magnoliopsida</taxon>
        <taxon>eudicotyledons</taxon>
        <taxon>Gunneridae</taxon>
        <taxon>Pentapetalae</taxon>
        <taxon>asterids</taxon>
        <taxon>lamiids</taxon>
        <taxon>Lamiales</taxon>
        <taxon>Gesneriaceae</taxon>
        <taxon>Didymocarpoideae</taxon>
        <taxon>Trichosporeae</taxon>
        <taxon>Loxocarpinae</taxon>
        <taxon>Dorcoceras</taxon>
    </lineage>
</organism>
<dbReference type="InterPro" id="IPR044601">
    <property type="entry name" value="HMGB6/HMGB13"/>
</dbReference>
<protein>
    <submittedName>
        <fullName evidence="5">High mobility group B protein 6-like</fullName>
    </submittedName>
</protein>
<dbReference type="InterPro" id="IPR009071">
    <property type="entry name" value="HMG_box_dom"/>
</dbReference>
<dbReference type="GO" id="GO:0003677">
    <property type="term" value="F:DNA binding"/>
    <property type="evidence" value="ECO:0007669"/>
    <property type="project" value="UniProtKB-UniRule"/>
</dbReference>
<keyword evidence="6" id="KW-1185">Reference proteome</keyword>
<sequence>MTTATADLPVAAEPAPAKKGGRSRKALQQKNPTSNDANINVVPEAAPPQESSVGKENGGTIPQKKSKKGDPKAKQKQTSEESGFERELREMQEKLEKLKIEKEQTEEILKAREESLKQKDQEQEKLKMEIKKLQKIKEFKPTMALPVGISLKGEDQEKKDKKKANPAKKKPSPPYVRWCKDQWNEVKKANPDADFKTMSNLLGAKWKTVTPEEKRPYDETYQAEKEIYLKIMGNEKRQHEAMKLLEEEQKQKAAMELLEQYLEFKQETEEENKKKSKKERDPLKPKKPLSAYFIFSNMRREALSTENKNVLEIAKLTGEEWKNMTEKQRAPYEEMALKNKEQYTQEMELYKQKKDEEAAILIKEEEELMKLQKQEAMQLLKKKEKTENLIKKSKATCQKEKGDKNADPNRPKKPVSSFLLFRNESMKKLAEERPGINKSTLSALISVKWKDMSEDEKQVWNHRAGEAMEVYKKEMDEYNKKLEAGAQAN</sequence>
<feature type="coiled-coil region" evidence="2">
    <location>
        <begin position="461"/>
        <end position="488"/>
    </location>
</feature>
<dbReference type="Gene3D" id="1.10.30.10">
    <property type="entry name" value="High mobility group box domain"/>
    <property type="match status" value="3"/>
</dbReference>
<evidence type="ECO:0000256" key="2">
    <source>
        <dbReference type="SAM" id="Coils"/>
    </source>
</evidence>
<dbReference type="AlphaFoldDB" id="A0A2Z7D4B9"/>
<feature type="DNA-binding region" description="HMG box" evidence="1">
    <location>
        <begin position="411"/>
        <end position="479"/>
    </location>
</feature>
<feature type="compositionally biased region" description="Basic and acidic residues" evidence="3">
    <location>
        <begin position="397"/>
        <end position="410"/>
    </location>
</feature>
<dbReference type="InterPro" id="IPR036910">
    <property type="entry name" value="HMG_box_dom_sf"/>
</dbReference>
<feature type="DNA-binding region" description="HMG box" evidence="1">
    <location>
        <begin position="285"/>
        <end position="351"/>
    </location>
</feature>
<dbReference type="SUPFAM" id="SSF47095">
    <property type="entry name" value="HMG-box"/>
    <property type="match status" value="3"/>
</dbReference>
<dbReference type="Pfam" id="PF00505">
    <property type="entry name" value="HMG_box"/>
    <property type="match status" value="3"/>
</dbReference>
<feature type="DNA-binding region" description="HMG box" evidence="1">
    <location>
        <begin position="168"/>
        <end position="236"/>
    </location>
</feature>
<evidence type="ECO:0000256" key="3">
    <source>
        <dbReference type="SAM" id="MobiDB-lite"/>
    </source>
</evidence>
<keyword evidence="2" id="KW-0175">Coiled coil</keyword>
<dbReference type="PANTHER" id="PTHR46912">
    <property type="entry name" value="HIGH MOBILITY GROUP B PROTEIN 13"/>
    <property type="match status" value="1"/>
</dbReference>
<dbReference type="EMBL" id="KQ990526">
    <property type="protein sequence ID" value="KZV53189.1"/>
    <property type="molecule type" value="Genomic_DNA"/>
</dbReference>
<dbReference type="GO" id="GO:0005634">
    <property type="term" value="C:nucleus"/>
    <property type="evidence" value="ECO:0007669"/>
    <property type="project" value="UniProtKB-UniRule"/>
</dbReference>
<dbReference type="PANTHER" id="PTHR46912:SF1">
    <property type="entry name" value="HIGH MOBILITY GROUP B PROTEIN 13"/>
    <property type="match status" value="1"/>
</dbReference>
<feature type="domain" description="HMG box" evidence="4">
    <location>
        <begin position="285"/>
        <end position="351"/>
    </location>
</feature>
<proteinExistence type="predicted"/>
<keyword evidence="1" id="KW-0539">Nucleus</keyword>
<feature type="region of interest" description="Disordered" evidence="3">
    <location>
        <begin position="1"/>
        <end position="90"/>
    </location>
</feature>
<accession>A0A2Z7D4B9</accession>
<evidence type="ECO:0000313" key="6">
    <source>
        <dbReference type="Proteomes" id="UP000250235"/>
    </source>
</evidence>
<feature type="region of interest" description="Disordered" evidence="3">
    <location>
        <begin position="146"/>
        <end position="176"/>
    </location>
</feature>
<feature type="compositionally biased region" description="Basic residues" evidence="3">
    <location>
        <begin position="160"/>
        <end position="171"/>
    </location>
</feature>